<dbReference type="Pfam" id="PF00067">
    <property type="entry name" value="p450"/>
    <property type="match status" value="1"/>
</dbReference>
<dbReference type="InterPro" id="IPR050121">
    <property type="entry name" value="Cytochrome_P450_monoxygenase"/>
</dbReference>
<evidence type="ECO:0000256" key="2">
    <source>
        <dbReference type="ARBA" id="ARBA00010617"/>
    </source>
</evidence>
<evidence type="ECO:0000256" key="5">
    <source>
        <dbReference type="ARBA" id="ARBA00023004"/>
    </source>
</evidence>
<name>A0A9Q9ECH8_9PEZI</name>
<keyword evidence="8" id="KW-0472">Membrane</keyword>
<evidence type="ECO:0000313" key="9">
    <source>
        <dbReference type="EMBL" id="USW46711.1"/>
    </source>
</evidence>
<dbReference type="Gene3D" id="1.10.630.10">
    <property type="entry name" value="Cytochrome P450"/>
    <property type="match status" value="1"/>
</dbReference>
<evidence type="ECO:0000256" key="1">
    <source>
        <dbReference type="ARBA" id="ARBA00001971"/>
    </source>
</evidence>
<gene>
    <name evidence="9" type="ORF">Slin15195_G000300</name>
</gene>
<sequence length="496" mass="56588">MSTHDLPHMSSLSSTDALRISGYFIAIYLIYAVLSAIYNAYFGPLSKFPGPLSRKLSRLPELYTLYHGDEASELVRSHSKAIYGFRKHGQASLQKDPQFYGKSFNNVDGIITANDANHSRQRKLLSHTFADKTLKDLEPLLKSWVEKMRKKVDILKYYNCTTFDIMGDLSFSEGLDMLENSEYSSWVKTIFLGIKIDSRIRACKMINWFTEWFVNNFIMNNAKVSSAWSQMRMVVLTCRSATRSVCKYTSITTTQYKESIAGLQRTPDRPDLWTKILEKSKGPDGLSIKEHHSNASTFMVAGTETTATALSGVTYHLLRNPEYLQKLTQAIRGSHSSSEDITMESLQHLKYLHAVLQEGLRMYPPVPSMLPRRVPKGGAIVCDEFLPKGTSIGVHHLSTYRSEDNVKDPYKFAPERWLGDEKYKDDHLDSLEPFSVGPRNCIGKNLAWHEMRLILATTLFNFDLKLCEESKKWTDQKVYTLWEKIPLMVTLAPAAR</sequence>
<evidence type="ECO:0000313" key="10">
    <source>
        <dbReference type="Proteomes" id="UP001056384"/>
    </source>
</evidence>
<keyword evidence="4 6" id="KW-0479">Metal-binding</keyword>
<organism evidence="9 10">
    <name type="scientific">Septoria linicola</name>
    <dbReference type="NCBI Taxonomy" id="215465"/>
    <lineage>
        <taxon>Eukaryota</taxon>
        <taxon>Fungi</taxon>
        <taxon>Dikarya</taxon>
        <taxon>Ascomycota</taxon>
        <taxon>Pezizomycotina</taxon>
        <taxon>Dothideomycetes</taxon>
        <taxon>Dothideomycetidae</taxon>
        <taxon>Mycosphaerellales</taxon>
        <taxon>Mycosphaerellaceae</taxon>
        <taxon>Septoria</taxon>
    </lineage>
</organism>
<evidence type="ECO:0000256" key="6">
    <source>
        <dbReference type="PIRSR" id="PIRSR602401-1"/>
    </source>
</evidence>
<dbReference type="GO" id="GO:0005506">
    <property type="term" value="F:iron ion binding"/>
    <property type="evidence" value="ECO:0007669"/>
    <property type="project" value="InterPro"/>
</dbReference>
<dbReference type="GO" id="GO:0004497">
    <property type="term" value="F:monooxygenase activity"/>
    <property type="evidence" value="ECO:0007669"/>
    <property type="project" value="UniProtKB-KW"/>
</dbReference>
<keyword evidence="7" id="KW-0560">Oxidoreductase</keyword>
<dbReference type="PRINTS" id="PR00385">
    <property type="entry name" value="P450"/>
</dbReference>
<dbReference type="PANTHER" id="PTHR24305">
    <property type="entry name" value="CYTOCHROME P450"/>
    <property type="match status" value="1"/>
</dbReference>
<dbReference type="EMBL" id="CP099418">
    <property type="protein sequence ID" value="USW46711.1"/>
    <property type="molecule type" value="Genomic_DNA"/>
</dbReference>
<keyword evidence="8" id="KW-1133">Transmembrane helix</keyword>
<dbReference type="AlphaFoldDB" id="A0A9Q9ECH8"/>
<comment type="similarity">
    <text evidence="2 7">Belongs to the cytochrome P450 family.</text>
</comment>
<dbReference type="InterPro" id="IPR001128">
    <property type="entry name" value="Cyt_P450"/>
</dbReference>
<evidence type="ECO:0000256" key="8">
    <source>
        <dbReference type="SAM" id="Phobius"/>
    </source>
</evidence>
<keyword evidence="5 6" id="KW-0408">Iron</keyword>
<keyword evidence="7" id="KW-0503">Monooxygenase</keyword>
<dbReference type="PROSITE" id="PS00086">
    <property type="entry name" value="CYTOCHROME_P450"/>
    <property type="match status" value="1"/>
</dbReference>
<dbReference type="GO" id="GO:0020037">
    <property type="term" value="F:heme binding"/>
    <property type="evidence" value="ECO:0007669"/>
    <property type="project" value="InterPro"/>
</dbReference>
<dbReference type="SUPFAM" id="SSF48264">
    <property type="entry name" value="Cytochrome P450"/>
    <property type="match status" value="1"/>
</dbReference>
<comment type="cofactor">
    <cofactor evidence="1 6">
        <name>heme</name>
        <dbReference type="ChEBI" id="CHEBI:30413"/>
    </cofactor>
</comment>
<keyword evidence="3 6" id="KW-0349">Heme</keyword>
<dbReference type="Proteomes" id="UP001056384">
    <property type="component" value="Chromosome 1"/>
</dbReference>
<reference evidence="9" key="1">
    <citation type="submission" date="2022-06" db="EMBL/GenBank/DDBJ databases">
        <title>Complete genome sequences of two strains of the flax pathogen Septoria linicola.</title>
        <authorList>
            <person name="Lapalu N."/>
            <person name="Simon A."/>
            <person name="Demenou B."/>
            <person name="Paumier D."/>
            <person name="Guillot M.-P."/>
            <person name="Gout L."/>
            <person name="Valade R."/>
        </authorList>
    </citation>
    <scope>NUCLEOTIDE SEQUENCE</scope>
    <source>
        <strain evidence="9">SE15195</strain>
    </source>
</reference>
<dbReference type="GO" id="GO:0016705">
    <property type="term" value="F:oxidoreductase activity, acting on paired donors, with incorporation or reduction of molecular oxygen"/>
    <property type="evidence" value="ECO:0007669"/>
    <property type="project" value="InterPro"/>
</dbReference>
<keyword evidence="8" id="KW-0812">Transmembrane</keyword>
<proteinExistence type="inferred from homology"/>
<protein>
    <submittedName>
        <fullName evidence="9">Cytochrome P450</fullName>
    </submittedName>
</protein>
<dbReference type="InterPro" id="IPR002401">
    <property type="entry name" value="Cyt_P450_E_grp-I"/>
</dbReference>
<dbReference type="InterPro" id="IPR017972">
    <property type="entry name" value="Cyt_P450_CS"/>
</dbReference>
<feature type="binding site" description="axial binding residue" evidence="6">
    <location>
        <position position="441"/>
    </location>
    <ligand>
        <name>heme</name>
        <dbReference type="ChEBI" id="CHEBI:30413"/>
    </ligand>
    <ligandPart>
        <name>Fe</name>
        <dbReference type="ChEBI" id="CHEBI:18248"/>
    </ligandPart>
</feature>
<dbReference type="PANTHER" id="PTHR24305:SF210">
    <property type="entry name" value="CYTOCHROME P450 MONOOXYGENASE ASQL-RELATED"/>
    <property type="match status" value="1"/>
</dbReference>
<accession>A0A9Q9ECH8</accession>
<feature type="transmembrane region" description="Helical" evidence="8">
    <location>
        <begin position="20"/>
        <end position="41"/>
    </location>
</feature>
<keyword evidence="10" id="KW-1185">Reference proteome</keyword>
<evidence type="ECO:0000256" key="3">
    <source>
        <dbReference type="ARBA" id="ARBA00022617"/>
    </source>
</evidence>
<evidence type="ECO:0000256" key="4">
    <source>
        <dbReference type="ARBA" id="ARBA00022723"/>
    </source>
</evidence>
<dbReference type="PRINTS" id="PR00463">
    <property type="entry name" value="EP450I"/>
</dbReference>
<dbReference type="CDD" id="cd11058">
    <property type="entry name" value="CYP60B-like"/>
    <property type="match status" value="1"/>
</dbReference>
<evidence type="ECO:0000256" key="7">
    <source>
        <dbReference type="RuleBase" id="RU000461"/>
    </source>
</evidence>
<dbReference type="InterPro" id="IPR036396">
    <property type="entry name" value="Cyt_P450_sf"/>
</dbReference>